<proteinExistence type="predicted"/>
<name>A0A370HP85_9NOCA</name>
<evidence type="ECO:0000313" key="2">
    <source>
        <dbReference type="Proteomes" id="UP000254869"/>
    </source>
</evidence>
<organism evidence="1 2">
    <name type="scientific">Nocardia pseudobrasiliensis</name>
    <dbReference type="NCBI Taxonomy" id="45979"/>
    <lineage>
        <taxon>Bacteria</taxon>
        <taxon>Bacillati</taxon>
        <taxon>Actinomycetota</taxon>
        <taxon>Actinomycetes</taxon>
        <taxon>Mycobacteriales</taxon>
        <taxon>Nocardiaceae</taxon>
        <taxon>Nocardia</taxon>
    </lineage>
</organism>
<dbReference type="Proteomes" id="UP000254869">
    <property type="component" value="Unassembled WGS sequence"/>
</dbReference>
<protein>
    <submittedName>
        <fullName evidence="1">Uncharacterized protein</fullName>
    </submittedName>
</protein>
<reference evidence="1 2" key="1">
    <citation type="submission" date="2018-07" db="EMBL/GenBank/DDBJ databases">
        <title>Genomic Encyclopedia of Type Strains, Phase IV (KMG-IV): sequencing the most valuable type-strain genomes for metagenomic binning, comparative biology and taxonomic classification.</title>
        <authorList>
            <person name="Goeker M."/>
        </authorList>
    </citation>
    <scope>NUCLEOTIDE SEQUENCE [LARGE SCALE GENOMIC DNA]</scope>
    <source>
        <strain evidence="1 2">DSM 44290</strain>
    </source>
</reference>
<keyword evidence="2" id="KW-1185">Reference proteome</keyword>
<dbReference type="EMBL" id="QQBC01000015">
    <property type="protein sequence ID" value="RDI60383.1"/>
    <property type="molecule type" value="Genomic_DNA"/>
</dbReference>
<sequence>MFIPSAKGLVAGDGVVFAHLARICRRGVVEPHGDTEPLRLRAPWIDNIIRAGCDKPGMSLKNGFLQRVSVRVGVVAATVAAAVTGMAGSAGANPTDPVVQFTSTLTRVPGPNCAAIINAETVPEPHSGEFGVRVKITQTGEFCGAYYLTVHWRNLDTGLTSGQSQRVEGTSLVGTPDNVVTGMGMWPGAGKVEAWIDTYSEVYPRDVDLEHLAGRATFTLG</sequence>
<dbReference type="AlphaFoldDB" id="A0A370HP85"/>
<gene>
    <name evidence="1" type="ORF">DFR76_11511</name>
</gene>
<comment type="caution">
    <text evidence="1">The sequence shown here is derived from an EMBL/GenBank/DDBJ whole genome shotgun (WGS) entry which is preliminary data.</text>
</comment>
<evidence type="ECO:0000313" key="1">
    <source>
        <dbReference type="EMBL" id="RDI60383.1"/>
    </source>
</evidence>
<accession>A0A370HP85</accession>